<evidence type="ECO:0000256" key="7">
    <source>
        <dbReference type="SAM" id="Phobius"/>
    </source>
</evidence>
<keyword evidence="3 7" id="KW-1133">Transmembrane helix</keyword>
<feature type="transmembrane region" description="Helical" evidence="7">
    <location>
        <begin position="196"/>
        <end position="218"/>
    </location>
</feature>
<gene>
    <name evidence="9" type="ORF">QQS21_007177</name>
</gene>
<dbReference type="GO" id="GO:0016020">
    <property type="term" value="C:membrane"/>
    <property type="evidence" value="ECO:0007669"/>
    <property type="project" value="UniProtKB-SubCell"/>
</dbReference>
<feature type="compositionally biased region" description="Low complexity" evidence="6">
    <location>
        <begin position="341"/>
        <end position="352"/>
    </location>
</feature>
<feature type="transmembrane region" description="Helical" evidence="7">
    <location>
        <begin position="104"/>
        <end position="124"/>
    </location>
</feature>
<keyword evidence="10" id="KW-1185">Reference proteome</keyword>
<feature type="region of interest" description="Disordered" evidence="6">
    <location>
        <begin position="339"/>
        <end position="393"/>
    </location>
</feature>
<feature type="transmembrane region" description="Helical" evidence="7">
    <location>
        <begin position="230"/>
        <end position="252"/>
    </location>
</feature>
<dbReference type="PANTHER" id="PTHR33048">
    <property type="entry name" value="PTH11-LIKE INTEGRAL MEMBRANE PROTEIN (AFU_ORTHOLOGUE AFUA_5G11245)"/>
    <property type="match status" value="1"/>
</dbReference>
<keyword evidence="4 7" id="KW-0472">Membrane</keyword>
<dbReference type="EMBL" id="JASWJB010000143">
    <property type="protein sequence ID" value="KAK2595092.1"/>
    <property type="molecule type" value="Genomic_DNA"/>
</dbReference>
<dbReference type="InterPro" id="IPR049326">
    <property type="entry name" value="Rhodopsin_dom_fungi"/>
</dbReference>
<evidence type="ECO:0000256" key="3">
    <source>
        <dbReference type="ARBA" id="ARBA00022989"/>
    </source>
</evidence>
<evidence type="ECO:0000313" key="10">
    <source>
        <dbReference type="Proteomes" id="UP001251528"/>
    </source>
</evidence>
<feature type="domain" description="Rhodopsin" evidence="8">
    <location>
        <begin position="51"/>
        <end position="296"/>
    </location>
</feature>
<feature type="compositionally biased region" description="Polar residues" evidence="6">
    <location>
        <begin position="360"/>
        <end position="393"/>
    </location>
</feature>
<dbReference type="Pfam" id="PF20684">
    <property type="entry name" value="Fung_rhodopsin"/>
    <property type="match status" value="1"/>
</dbReference>
<protein>
    <recommendedName>
        <fullName evidence="8">Rhodopsin domain-containing protein</fullName>
    </recommendedName>
</protein>
<evidence type="ECO:0000256" key="6">
    <source>
        <dbReference type="SAM" id="MobiDB-lite"/>
    </source>
</evidence>
<evidence type="ECO:0000256" key="4">
    <source>
        <dbReference type="ARBA" id="ARBA00023136"/>
    </source>
</evidence>
<evidence type="ECO:0000256" key="5">
    <source>
        <dbReference type="ARBA" id="ARBA00038359"/>
    </source>
</evidence>
<accession>A0AAJ0FSP5</accession>
<keyword evidence="2 7" id="KW-0812">Transmembrane</keyword>
<evidence type="ECO:0000259" key="8">
    <source>
        <dbReference type="Pfam" id="PF20684"/>
    </source>
</evidence>
<dbReference type="InterPro" id="IPR052337">
    <property type="entry name" value="SAT4-like"/>
</dbReference>
<proteinExistence type="inferred from homology"/>
<dbReference type="Proteomes" id="UP001251528">
    <property type="component" value="Unassembled WGS sequence"/>
</dbReference>
<feature type="transmembrane region" description="Helical" evidence="7">
    <location>
        <begin position="67"/>
        <end position="84"/>
    </location>
</feature>
<dbReference type="PANTHER" id="PTHR33048:SF155">
    <property type="entry name" value="INTEGRAL MEMBRANE PROTEIN"/>
    <property type="match status" value="1"/>
</dbReference>
<reference evidence="9" key="1">
    <citation type="submission" date="2023-06" db="EMBL/GenBank/DDBJ databases">
        <title>Conoideocrella luteorostrata (Hypocreales: Clavicipitaceae), a potential biocontrol fungus for elongate hemlock scale in United States Christmas tree production areas.</title>
        <authorList>
            <person name="Barrett H."/>
            <person name="Lovett B."/>
            <person name="Macias A.M."/>
            <person name="Stajich J.E."/>
            <person name="Kasson M.T."/>
        </authorList>
    </citation>
    <scope>NUCLEOTIDE SEQUENCE</scope>
    <source>
        <strain evidence="9">ARSEF 14590</strain>
    </source>
</reference>
<comment type="subcellular location">
    <subcellularLocation>
        <location evidence="1">Membrane</location>
        <topology evidence="1">Multi-pass membrane protein</topology>
    </subcellularLocation>
</comment>
<name>A0AAJ0FSP5_9HYPO</name>
<sequence length="393" mass="43714">MSADGTAPPTGNPPGGMVLPAPVDVDNPGNGPFIVGITWTFQIIALVAVAARLGARKNKEIRWGLDDYLMVAAVLMQLGIQGLLTDGYRHGTGKHDRSLTLDQFILILKYNYLSVPFGIMVGLLSRTSITVLLSRLFPPYKWFIFYLVSFTVLMWVSGIVNVLITYLQITPTEALWDLTIIDAKRWDKRIWLYSAYFYQTCCTVSDLTYALFPILFIWKLNMPIRQRVSLILVMCGSIVSMSMSIVKTISMGQVANVAPGMPDVQYKASPQIVYGFVEQCLVIIIGCIPVLRTILKIDFTKLSITRRLYMYRSKQSASDQGSKDYNDLGTDTHKLSHLHASEGASDRSSGGASDRRAGSNQQLVDSPYSGQITRTDSYTVTYNPKESESQQTV</sequence>
<feature type="transmembrane region" description="Helical" evidence="7">
    <location>
        <begin position="33"/>
        <end position="55"/>
    </location>
</feature>
<evidence type="ECO:0000313" key="9">
    <source>
        <dbReference type="EMBL" id="KAK2595092.1"/>
    </source>
</evidence>
<evidence type="ECO:0000256" key="1">
    <source>
        <dbReference type="ARBA" id="ARBA00004141"/>
    </source>
</evidence>
<evidence type="ECO:0000256" key="2">
    <source>
        <dbReference type="ARBA" id="ARBA00022692"/>
    </source>
</evidence>
<organism evidence="9 10">
    <name type="scientific">Conoideocrella luteorostrata</name>
    <dbReference type="NCBI Taxonomy" id="1105319"/>
    <lineage>
        <taxon>Eukaryota</taxon>
        <taxon>Fungi</taxon>
        <taxon>Dikarya</taxon>
        <taxon>Ascomycota</taxon>
        <taxon>Pezizomycotina</taxon>
        <taxon>Sordariomycetes</taxon>
        <taxon>Hypocreomycetidae</taxon>
        <taxon>Hypocreales</taxon>
        <taxon>Clavicipitaceae</taxon>
        <taxon>Conoideocrella</taxon>
    </lineage>
</organism>
<dbReference type="AlphaFoldDB" id="A0AAJ0FSP5"/>
<comment type="similarity">
    <text evidence="5">Belongs to the SAT4 family.</text>
</comment>
<feature type="transmembrane region" description="Helical" evidence="7">
    <location>
        <begin position="272"/>
        <end position="291"/>
    </location>
</feature>
<feature type="transmembrane region" description="Helical" evidence="7">
    <location>
        <begin position="144"/>
        <end position="169"/>
    </location>
</feature>
<comment type="caution">
    <text evidence="9">The sequence shown here is derived from an EMBL/GenBank/DDBJ whole genome shotgun (WGS) entry which is preliminary data.</text>
</comment>